<reference evidence="2 3" key="1">
    <citation type="submission" date="2019-03" db="EMBL/GenBank/DDBJ databases">
        <title>Genomic Encyclopedia of Type Strains, Phase III (KMG-III): the genomes of soil and plant-associated and newly described type strains.</title>
        <authorList>
            <person name="Whitman W."/>
        </authorList>
    </citation>
    <scope>NUCLEOTIDE SEQUENCE [LARGE SCALE GENOMIC DNA]</scope>
    <source>
        <strain evidence="2 3">VKM Ac-2570</strain>
    </source>
</reference>
<dbReference type="InterPro" id="IPR007138">
    <property type="entry name" value="ABM_dom"/>
</dbReference>
<dbReference type="GO" id="GO:0004497">
    <property type="term" value="F:monooxygenase activity"/>
    <property type="evidence" value="ECO:0007669"/>
    <property type="project" value="UniProtKB-KW"/>
</dbReference>
<accession>A0A4V3G8T8</accession>
<dbReference type="Pfam" id="PF03992">
    <property type="entry name" value="ABM"/>
    <property type="match status" value="1"/>
</dbReference>
<evidence type="ECO:0000313" key="2">
    <source>
        <dbReference type="EMBL" id="TDW24204.1"/>
    </source>
</evidence>
<dbReference type="RefSeq" id="WP_166678129.1">
    <property type="nucleotide sequence ID" value="NZ_SODF01000001.1"/>
</dbReference>
<evidence type="ECO:0000313" key="3">
    <source>
        <dbReference type="Proteomes" id="UP000295447"/>
    </source>
</evidence>
<protein>
    <submittedName>
        <fullName evidence="2">Heme-degrading monooxygenase HmoA</fullName>
    </submittedName>
</protein>
<keyword evidence="2" id="KW-0503">Monooxygenase</keyword>
<keyword evidence="3" id="KW-1185">Reference proteome</keyword>
<name>A0A4V3G8T8_9ACTN</name>
<dbReference type="InterPro" id="IPR011008">
    <property type="entry name" value="Dimeric_a/b-barrel"/>
</dbReference>
<dbReference type="SUPFAM" id="SSF54909">
    <property type="entry name" value="Dimeric alpha+beta barrel"/>
    <property type="match status" value="1"/>
</dbReference>
<dbReference type="EMBL" id="SODF01000001">
    <property type="protein sequence ID" value="TDW24204.1"/>
    <property type="molecule type" value="Genomic_DNA"/>
</dbReference>
<feature type="domain" description="ABM" evidence="1">
    <location>
        <begin position="26"/>
        <end position="100"/>
    </location>
</feature>
<dbReference type="Proteomes" id="UP000295447">
    <property type="component" value="Unassembled WGS sequence"/>
</dbReference>
<organism evidence="2 3">
    <name type="scientific">Kribbella kalugense</name>
    <dbReference type="NCBI Taxonomy" id="2512221"/>
    <lineage>
        <taxon>Bacteria</taxon>
        <taxon>Bacillati</taxon>
        <taxon>Actinomycetota</taxon>
        <taxon>Actinomycetes</taxon>
        <taxon>Propionibacteriales</taxon>
        <taxon>Kribbellaceae</taxon>
        <taxon>Kribbella</taxon>
    </lineage>
</organism>
<proteinExistence type="predicted"/>
<comment type="caution">
    <text evidence="2">The sequence shown here is derived from an EMBL/GenBank/DDBJ whole genome shotgun (WGS) entry which is preliminary data.</text>
</comment>
<gene>
    <name evidence="2" type="ORF">EV650_3072</name>
</gene>
<dbReference type="Gene3D" id="3.30.70.100">
    <property type="match status" value="1"/>
</dbReference>
<sequence>MGLTRVDVEPELPLVAQLAAPIQGPVVSTNRYHVVAGDEDAFVAAWRAEVSYLSRQPGYLGAELYRGIGGSKVFFNLASWQSAASLMAAGDSDRFRALIAAFPPSRCYPHLVQPIALDGDQAGR</sequence>
<evidence type="ECO:0000259" key="1">
    <source>
        <dbReference type="Pfam" id="PF03992"/>
    </source>
</evidence>
<keyword evidence="2" id="KW-0560">Oxidoreductase</keyword>
<dbReference type="AlphaFoldDB" id="A0A4V3G8T8"/>